<dbReference type="EMBL" id="LCDO01000004">
    <property type="protein sequence ID" value="KKS56983.1"/>
    <property type="molecule type" value="Genomic_DNA"/>
</dbReference>
<dbReference type="Gene3D" id="3.90.190.10">
    <property type="entry name" value="Protein tyrosine phosphatase superfamily"/>
    <property type="match status" value="1"/>
</dbReference>
<evidence type="ECO:0000259" key="2">
    <source>
        <dbReference type="PROSITE" id="PS50056"/>
    </source>
</evidence>
<evidence type="ECO:0000256" key="1">
    <source>
        <dbReference type="SAM" id="MobiDB-lite"/>
    </source>
</evidence>
<dbReference type="InterPro" id="IPR000387">
    <property type="entry name" value="Tyr_Pase_dom"/>
</dbReference>
<proteinExistence type="predicted"/>
<comment type="caution">
    <text evidence="3">The sequence shown here is derived from an EMBL/GenBank/DDBJ whole genome shotgun (WGS) entry which is preliminary data.</text>
</comment>
<evidence type="ECO:0000313" key="3">
    <source>
        <dbReference type="EMBL" id="KKS56983.1"/>
    </source>
</evidence>
<feature type="compositionally biased region" description="Gly residues" evidence="1">
    <location>
        <begin position="1"/>
        <end position="12"/>
    </location>
</feature>
<dbReference type="SUPFAM" id="SSF52799">
    <property type="entry name" value="(Phosphotyrosine protein) phosphatases II"/>
    <property type="match status" value="1"/>
</dbReference>
<feature type="domain" description="Tyrosine specific protein phosphatases" evidence="2">
    <location>
        <begin position="119"/>
        <end position="173"/>
    </location>
</feature>
<organism evidence="3 4">
    <name type="scientific">Candidatus Magasanikbacteria bacterium GW2011_GWA2_42_32</name>
    <dbReference type="NCBI Taxonomy" id="1619039"/>
    <lineage>
        <taxon>Bacteria</taxon>
        <taxon>Candidatus Magasanikiibacteriota</taxon>
    </lineage>
</organism>
<name>A0A0G1D4M3_9BACT</name>
<gene>
    <name evidence="3" type="ORF">UV20_C0004G0079</name>
</gene>
<feature type="region of interest" description="Disordered" evidence="1">
    <location>
        <begin position="1"/>
        <end position="22"/>
    </location>
</feature>
<dbReference type="InterPro" id="IPR029021">
    <property type="entry name" value="Prot-tyrosine_phosphatase-like"/>
</dbReference>
<accession>A0A0G1D4M3</accession>
<evidence type="ECO:0000313" key="4">
    <source>
        <dbReference type="Proteomes" id="UP000034837"/>
    </source>
</evidence>
<sequence length="279" mass="30212">MIEQGGKGGLPTGHGRKGSDQAWDWTEKGFVPASGGSAKKLKIKKDSHPAHRGKKAVQVGPYQIYPGGTRYLKEGDFDGFDVLIPLDDTRAIRLELGQTVQVLGCPWPDFSPPPDGFEEFLLDKVIPLLQAGKKVMVYCIGSHGRTGTFLASLIALLENREQTPDPISAARKRHCHKSVETLEQAEAIFALRGEDLPESYSNDPSLRDYSLGITNYGTGGKSGVYYLEDLADDSFNPPGSSRYGYLDQARLPGGSQGTFGAFGSGTGVKESFPTDKELK</sequence>
<reference evidence="3 4" key="1">
    <citation type="journal article" date="2015" name="Nature">
        <title>rRNA introns, odd ribosomes, and small enigmatic genomes across a large radiation of phyla.</title>
        <authorList>
            <person name="Brown C.T."/>
            <person name="Hug L.A."/>
            <person name="Thomas B.C."/>
            <person name="Sharon I."/>
            <person name="Castelle C.J."/>
            <person name="Singh A."/>
            <person name="Wilkins M.J."/>
            <person name="Williams K.H."/>
            <person name="Banfield J.F."/>
        </authorList>
    </citation>
    <scope>NUCLEOTIDE SEQUENCE [LARGE SCALE GENOMIC DNA]</scope>
</reference>
<protein>
    <recommendedName>
        <fullName evidence="2">Tyrosine specific protein phosphatases domain-containing protein</fullName>
    </recommendedName>
</protein>
<dbReference type="AlphaFoldDB" id="A0A0G1D4M3"/>
<dbReference type="Proteomes" id="UP000034837">
    <property type="component" value="Unassembled WGS sequence"/>
</dbReference>
<dbReference type="PROSITE" id="PS50056">
    <property type="entry name" value="TYR_PHOSPHATASE_2"/>
    <property type="match status" value="1"/>
</dbReference>
<feature type="compositionally biased region" description="Gly residues" evidence="1">
    <location>
        <begin position="256"/>
        <end position="266"/>
    </location>
</feature>
<feature type="region of interest" description="Disordered" evidence="1">
    <location>
        <begin position="256"/>
        <end position="279"/>
    </location>
</feature>